<evidence type="ECO:0000256" key="8">
    <source>
        <dbReference type="SAM" id="MobiDB-lite"/>
    </source>
</evidence>
<evidence type="ECO:0000256" key="2">
    <source>
        <dbReference type="ARBA" id="ARBA00009765"/>
    </source>
</evidence>
<dbReference type="PANTHER" id="PTHR46494">
    <property type="entry name" value="CORA FAMILY METAL ION TRANSPORTER (EUROFUNG)"/>
    <property type="match status" value="1"/>
</dbReference>
<dbReference type="SUPFAM" id="SSF143865">
    <property type="entry name" value="CorA soluble domain-like"/>
    <property type="match status" value="1"/>
</dbReference>
<evidence type="ECO:0000256" key="1">
    <source>
        <dbReference type="ARBA" id="ARBA00004651"/>
    </source>
</evidence>
<proteinExistence type="inferred from homology"/>
<dbReference type="Gene3D" id="3.30.460.20">
    <property type="entry name" value="CorA soluble domain-like"/>
    <property type="match status" value="1"/>
</dbReference>
<keyword evidence="7 9" id="KW-0472">Membrane</keyword>
<accession>D8Q708</accession>
<feature type="region of interest" description="Disordered" evidence="8">
    <location>
        <begin position="1"/>
        <end position="71"/>
    </location>
</feature>
<dbReference type="Pfam" id="PF01544">
    <property type="entry name" value="CorA"/>
    <property type="match status" value="1"/>
</dbReference>
<dbReference type="eggNOG" id="ENOG502QVFZ">
    <property type="taxonomic scope" value="Eukaryota"/>
</dbReference>
<evidence type="ECO:0000256" key="7">
    <source>
        <dbReference type="ARBA" id="ARBA00023136"/>
    </source>
</evidence>
<feature type="compositionally biased region" description="Low complexity" evidence="8">
    <location>
        <begin position="37"/>
        <end position="51"/>
    </location>
</feature>
<evidence type="ECO:0000256" key="6">
    <source>
        <dbReference type="ARBA" id="ARBA00022989"/>
    </source>
</evidence>
<dbReference type="SUPFAM" id="SSF144083">
    <property type="entry name" value="Magnesium transport protein CorA, transmembrane region"/>
    <property type="match status" value="1"/>
</dbReference>
<evidence type="ECO:0000256" key="4">
    <source>
        <dbReference type="ARBA" id="ARBA00022475"/>
    </source>
</evidence>
<keyword evidence="11" id="KW-1185">Reference proteome</keyword>
<comment type="similarity">
    <text evidence="2">Belongs to the CorA metal ion transporter (MIT) (TC 1.A.35) family.</text>
</comment>
<dbReference type="Proteomes" id="UP000007431">
    <property type="component" value="Unassembled WGS sequence"/>
</dbReference>
<gene>
    <name evidence="10" type="ORF">SCHCODRAFT_76972</name>
</gene>
<dbReference type="VEuPathDB" id="FungiDB:SCHCODRAFT_02600584"/>
<dbReference type="InterPro" id="IPR045861">
    <property type="entry name" value="CorA_cytoplasmic_dom"/>
</dbReference>
<dbReference type="PANTHER" id="PTHR46494:SF1">
    <property type="entry name" value="CORA FAMILY METAL ION TRANSPORTER (EUROFUNG)"/>
    <property type="match status" value="1"/>
</dbReference>
<dbReference type="Gene3D" id="1.20.58.340">
    <property type="entry name" value="Magnesium transport protein CorA, transmembrane region"/>
    <property type="match status" value="2"/>
</dbReference>
<keyword evidence="3" id="KW-0813">Transport</keyword>
<protein>
    <recommendedName>
        <fullName evidence="12">Magnesium transport protein CorA</fullName>
    </recommendedName>
</protein>
<reference evidence="10 11" key="1">
    <citation type="journal article" date="2010" name="Nat. Biotechnol.">
        <title>Genome sequence of the model mushroom Schizophyllum commune.</title>
        <authorList>
            <person name="Ohm R.A."/>
            <person name="de Jong J.F."/>
            <person name="Lugones L.G."/>
            <person name="Aerts A."/>
            <person name="Kothe E."/>
            <person name="Stajich J.E."/>
            <person name="de Vries R.P."/>
            <person name="Record E."/>
            <person name="Levasseur A."/>
            <person name="Baker S.E."/>
            <person name="Bartholomew K.A."/>
            <person name="Coutinho P.M."/>
            <person name="Erdmann S."/>
            <person name="Fowler T.J."/>
            <person name="Gathman A.C."/>
            <person name="Lombard V."/>
            <person name="Henrissat B."/>
            <person name="Knabe N."/>
            <person name="Kuees U."/>
            <person name="Lilly W.W."/>
            <person name="Lindquist E."/>
            <person name="Lucas S."/>
            <person name="Magnuson J.K."/>
            <person name="Piumi F."/>
            <person name="Raudaskoski M."/>
            <person name="Salamov A."/>
            <person name="Schmutz J."/>
            <person name="Schwarze F.W.M.R."/>
            <person name="vanKuyk P.A."/>
            <person name="Horton J.S."/>
            <person name="Grigoriev I.V."/>
            <person name="Woesten H.A.B."/>
        </authorList>
    </citation>
    <scope>NUCLEOTIDE SEQUENCE [LARGE SCALE GENOMIC DNA]</scope>
    <source>
        <strain evidence="11">H4-8 / FGSC 9210</strain>
    </source>
</reference>
<organism evidence="11">
    <name type="scientific">Schizophyllum commune (strain H4-8 / FGSC 9210)</name>
    <name type="common">Split gill fungus</name>
    <dbReference type="NCBI Taxonomy" id="578458"/>
    <lineage>
        <taxon>Eukaryota</taxon>
        <taxon>Fungi</taxon>
        <taxon>Dikarya</taxon>
        <taxon>Basidiomycota</taxon>
        <taxon>Agaricomycotina</taxon>
        <taxon>Agaricomycetes</taxon>
        <taxon>Agaricomycetidae</taxon>
        <taxon>Agaricales</taxon>
        <taxon>Schizophyllaceae</taxon>
        <taxon>Schizophyllum</taxon>
    </lineage>
</organism>
<dbReference type="GO" id="GO:0050897">
    <property type="term" value="F:cobalt ion binding"/>
    <property type="evidence" value="ECO:0007669"/>
    <property type="project" value="TreeGrafter"/>
</dbReference>
<evidence type="ECO:0000256" key="3">
    <source>
        <dbReference type="ARBA" id="ARBA00022448"/>
    </source>
</evidence>
<feature type="compositionally biased region" description="Low complexity" evidence="8">
    <location>
        <begin position="60"/>
        <end position="71"/>
    </location>
</feature>
<dbReference type="InterPro" id="IPR045863">
    <property type="entry name" value="CorA_TM1_TM2"/>
</dbReference>
<name>D8Q708_SCHCM</name>
<dbReference type="OMA" id="NYGHIRQ"/>
<sequence>MPRENSFSDEGASLTSEDEDYPAAVSPTYDGEPRSFARGAAPQAGAALPLRSPSKYTVKSSPSSRRAPLRPIQRFRAAARKVIAMHRGTNMIRGRGVGSEPGIDPRRATADVQYGGIHQDCVIELFDYSGWSLSAGRMTNKEFVDLMGDEQASERDAWVKVRWINISGISWDVIKAVSLAYELHPLALEDVLHQRSGNRSKADYYSRHLFIRILCHELGNEDDPIDPTATPAYGSTLRRCESPVQVDDVRESYEMVRKSASDDSEEKTVYGSAPQTITRRRRAWRRGAVAADDIESKPKVPMSRPLLRPVASTREVLEDMDRKRRNEEDVTVEALKRDGRVPVRVSPFYIFLLRDGTVISISASPSGQALTAPIAARLRERDTLLRKSADPSLLVQSLLDLLVDKGLEVIDAFHDRITQFEREVLLKPKMRTVRNLHIISGDLILHKRTLEPIKTVIYGLRRYDLDRCLAIVDPEELETKKVTGFMSHKSKIYLADVYDHMDYILSSLDMFANITENLIDYTFNMTSYEMNEIMRRLTLATIIFLPMTLLTGYFGMNFTEFWSVNNNSDVFFWELAIPIIVAVTAVFMWGDFVRIFHYLQKRWIARNAVKAYRAT</sequence>
<evidence type="ECO:0000313" key="10">
    <source>
        <dbReference type="EMBL" id="EFI95947.1"/>
    </source>
</evidence>
<dbReference type="EMBL" id="GL377307">
    <property type="protein sequence ID" value="EFI95947.1"/>
    <property type="molecule type" value="Genomic_DNA"/>
</dbReference>
<dbReference type="AlphaFoldDB" id="D8Q708"/>
<keyword evidence="5 9" id="KW-0812">Transmembrane</keyword>
<evidence type="ECO:0008006" key="12">
    <source>
        <dbReference type="Google" id="ProtNLM"/>
    </source>
</evidence>
<feature type="transmembrane region" description="Helical" evidence="9">
    <location>
        <begin position="537"/>
        <end position="555"/>
    </location>
</feature>
<evidence type="ECO:0000313" key="11">
    <source>
        <dbReference type="Proteomes" id="UP000007431"/>
    </source>
</evidence>
<dbReference type="HOGENOM" id="CLU_015119_1_0_1"/>
<dbReference type="InterPro" id="IPR002523">
    <property type="entry name" value="MgTranspt_CorA/ZnTranspt_ZntB"/>
</dbReference>
<dbReference type="GO" id="GO:0015087">
    <property type="term" value="F:cobalt ion transmembrane transporter activity"/>
    <property type="evidence" value="ECO:0007669"/>
    <property type="project" value="TreeGrafter"/>
</dbReference>
<feature type="transmembrane region" description="Helical" evidence="9">
    <location>
        <begin position="575"/>
        <end position="596"/>
    </location>
</feature>
<evidence type="ECO:0000256" key="5">
    <source>
        <dbReference type="ARBA" id="ARBA00022692"/>
    </source>
</evidence>
<dbReference type="InParanoid" id="D8Q708"/>
<keyword evidence="6 9" id="KW-1133">Transmembrane helix</keyword>
<dbReference type="STRING" id="578458.D8Q708"/>
<dbReference type="GO" id="GO:0005886">
    <property type="term" value="C:plasma membrane"/>
    <property type="evidence" value="ECO:0007669"/>
    <property type="project" value="UniProtKB-SubCell"/>
</dbReference>
<evidence type="ECO:0000256" key="9">
    <source>
        <dbReference type="SAM" id="Phobius"/>
    </source>
</evidence>
<comment type="subcellular location">
    <subcellularLocation>
        <location evidence="1">Cell membrane</location>
        <topology evidence="1">Multi-pass membrane protein</topology>
    </subcellularLocation>
</comment>
<dbReference type="GO" id="GO:0015095">
    <property type="term" value="F:magnesium ion transmembrane transporter activity"/>
    <property type="evidence" value="ECO:0007669"/>
    <property type="project" value="TreeGrafter"/>
</dbReference>
<dbReference type="GO" id="GO:0000287">
    <property type="term" value="F:magnesium ion binding"/>
    <property type="evidence" value="ECO:0007669"/>
    <property type="project" value="TreeGrafter"/>
</dbReference>
<keyword evidence="4" id="KW-1003">Cell membrane</keyword>